<proteinExistence type="predicted"/>
<name>A0A437KA04_9BACI</name>
<dbReference type="AlphaFoldDB" id="A0A437KA04"/>
<dbReference type="Pfam" id="PF14183">
    <property type="entry name" value="YwpF"/>
    <property type="match status" value="1"/>
</dbReference>
<dbReference type="Proteomes" id="UP000288024">
    <property type="component" value="Unassembled WGS sequence"/>
</dbReference>
<gene>
    <name evidence="1" type="ORF">EM808_15100</name>
</gene>
<dbReference type="RefSeq" id="WP_127739029.1">
    <property type="nucleotide sequence ID" value="NZ_RZTZ01000005.1"/>
</dbReference>
<evidence type="ECO:0008006" key="3">
    <source>
        <dbReference type="Google" id="ProtNLM"/>
    </source>
</evidence>
<reference evidence="1 2" key="1">
    <citation type="submission" date="2019-01" db="EMBL/GenBank/DDBJ databases">
        <title>Bacillus sp. M5HDSG1-1, whole genome shotgun sequence.</title>
        <authorList>
            <person name="Tuo L."/>
        </authorList>
    </citation>
    <scope>NUCLEOTIDE SEQUENCE [LARGE SCALE GENOMIC DNA]</scope>
    <source>
        <strain evidence="1 2">M5HDSG1-1</strain>
    </source>
</reference>
<keyword evidence="2" id="KW-1185">Reference proteome</keyword>
<sequence length="145" mass="16821">MKTFKLISIQLLQGENATAIPILDGLIINKEDDHHNWLIELYMDHPDYSFFENALNTRQKLLVHAVISKKENDPAPFEVVVHSISKFTDTISVLLQGSLKRNRMDYAEMLLDHLLESGYEGKALSERFKELMHSKQQLFLQKKPQ</sequence>
<accession>A0A437KA04</accession>
<dbReference type="EMBL" id="RZTZ01000005">
    <property type="protein sequence ID" value="RVT61572.1"/>
    <property type="molecule type" value="Genomic_DNA"/>
</dbReference>
<evidence type="ECO:0000313" key="1">
    <source>
        <dbReference type="EMBL" id="RVT61572.1"/>
    </source>
</evidence>
<dbReference type="InterPro" id="IPR025573">
    <property type="entry name" value="YwpF"/>
</dbReference>
<comment type="caution">
    <text evidence="1">The sequence shown here is derived from an EMBL/GenBank/DDBJ whole genome shotgun (WGS) entry which is preliminary data.</text>
</comment>
<organism evidence="1 2">
    <name type="scientific">Niallia taxi</name>
    <dbReference type="NCBI Taxonomy" id="2499688"/>
    <lineage>
        <taxon>Bacteria</taxon>
        <taxon>Bacillati</taxon>
        <taxon>Bacillota</taxon>
        <taxon>Bacilli</taxon>
        <taxon>Bacillales</taxon>
        <taxon>Bacillaceae</taxon>
        <taxon>Niallia</taxon>
    </lineage>
</organism>
<protein>
    <recommendedName>
        <fullName evidence="3">YwpF-like protein</fullName>
    </recommendedName>
</protein>
<evidence type="ECO:0000313" key="2">
    <source>
        <dbReference type="Proteomes" id="UP000288024"/>
    </source>
</evidence>